<name>A0A366I7L1_9GAMM</name>
<dbReference type="RefSeq" id="WP_113865492.1">
    <property type="nucleotide sequence ID" value="NZ_AGJP01000001.1"/>
</dbReference>
<accession>A0A366I7L1</accession>
<dbReference type="EMBL" id="QNRY01000006">
    <property type="protein sequence ID" value="RBP64871.1"/>
    <property type="molecule type" value="Genomic_DNA"/>
</dbReference>
<organism evidence="1 2">
    <name type="scientific">Brenneria salicis ATCC 15712 = DSM 30166</name>
    <dbReference type="NCBI Taxonomy" id="714314"/>
    <lineage>
        <taxon>Bacteria</taxon>
        <taxon>Pseudomonadati</taxon>
        <taxon>Pseudomonadota</taxon>
        <taxon>Gammaproteobacteria</taxon>
        <taxon>Enterobacterales</taxon>
        <taxon>Pectobacteriaceae</taxon>
        <taxon>Brenneria</taxon>
    </lineage>
</organism>
<dbReference type="Pfam" id="PF11985">
    <property type="entry name" value="Phage_Mu_Gp27"/>
    <property type="match status" value="1"/>
</dbReference>
<comment type="caution">
    <text evidence="1">The sequence shown here is derived from an EMBL/GenBank/DDBJ whole genome shotgun (WGS) entry which is preliminary data.</text>
</comment>
<gene>
    <name evidence="1" type="ORF">DES54_10696</name>
</gene>
<evidence type="ECO:0000313" key="2">
    <source>
        <dbReference type="Proteomes" id="UP000253046"/>
    </source>
</evidence>
<dbReference type="OrthoDB" id="5873478at2"/>
<dbReference type="InterPro" id="IPR021874">
    <property type="entry name" value="Phage_Mu_Gp27"/>
</dbReference>
<dbReference type="Proteomes" id="UP000253046">
    <property type="component" value="Unassembled WGS sequence"/>
</dbReference>
<keyword evidence="2" id="KW-1185">Reference proteome</keyword>
<proteinExistence type="predicted"/>
<dbReference type="AlphaFoldDB" id="A0A366I7L1"/>
<protein>
    <submittedName>
        <fullName evidence="1">Uncharacterized protein DUF3486</fullName>
    </submittedName>
</protein>
<reference evidence="1 2" key="1">
    <citation type="submission" date="2018-06" db="EMBL/GenBank/DDBJ databases">
        <title>Genomic Encyclopedia of Type Strains, Phase IV (KMG-IV): sequencing the most valuable type-strain genomes for metagenomic binning, comparative biology and taxonomic classification.</title>
        <authorList>
            <person name="Goeker M."/>
        </authorList>
    </citation>
    <scope>NUCLEOTIDE SEQUENCE [LARGE SCALE GENOMIC DNA]</scope>
    <source>
        <strain evidence="1 2">DSM 30166</strain>
    </source>
</reference>
<sequence length="195" mass="21753">MADERPTRGRPSKIDLLPPVIRDALHQMLRDKQYTQEQIREAINELIDEHNLPDDMQLSRTGLNRYASRMEKIGSRIRASREMADVWVARLGTSPTTDVGKLLMEFVKTLAFETSMTLAEESEEGKKAVEPKALGQLALVAQRLESAAMASHKREKEIRQAFAEEAAAQTEKIVSQAGLSADKVADIKKQILGIA</sequence>
<evidence type="ECO:0000313" key="1">
    <source>
        <dbReference type="EMBL" id="RBP64871.1"/>
    </source>
</evidence>